<feature type="region of interest" description="Disordered" evidence="1">
    <location>
        <begin position="224"/>
        <end position="257"/>
    </location>
</feature>
<dbReference type="Proteomes" id="UP000011612">
    <property type="component" value="Unassembled WGS sequence"/>
</dbReference>
<evidence type="ECO:0000313" key="3">
    <source>
        <dbReference type="Proteomes" id="UP000011612"/>
    </source>
</evidence>
<protein>
    <submittedName>
        <fullName evidence="2">Uncharacterized protein</fullName>
    </submittedName>
</protein>
<dbReference type="STRING" id="1230453.C453_12951"/>
<feature type="compositionally biased region" description="Basic and acidic residues" evidence="1">
    <location>
        <begin position="230"/>
        <end position="240"/>
    </location>
</feature>
<dbReference type="PATRIC" id="fig|1230453.4.peg.2563"/>
<comment type="caution">
    <text evidence="2">The sequence shown here is derived from an EMBL/GenBank/DDBJ whole genome shotgun (WGS) entry which is preliminary data.</text>
</comment>
<gene>
    <name evidence="2" type="ORF">C453_12951</name>
</gene>
<dbReference type="AlphaFoldDB" id="M0HIT2"/>
<keyword evidence="3" id="KW-1185">Reference proteome</keyword>
<evidence type="ECO:0000256" key="1">
    <source>
        <dbReference type="SAM" id="MobiDB-lite"/>
    </source>
</evidence>
<dbReference type="RefSeq" id="WP_008325015.1">
    <property type="nucleotide sequence ID" value="NZ_AOLK01000020.1"/>
</dbReference>
<evidence type="ECO:0000313" key="2">
    <source>
        <dbReference type="EMBL" id="ELZ84455.1"/>
    </source>
</evidence>
<reference evidence="2 3" key="1">
    <citation type="journal article" date="2014" name="PLoS Genet.">
        <title>Phylogenetically driven sequencing of extremely halophilic archaea reveals strategies for static and dynamic osmo-response.</title>
        <authorList>
            <person name="Becker E.A."/>
            <person name="Seitzer P.M."/>
            <person name="Tritt A."/>
            <person name="Larsen D."/>
            <person name="Krusor M."/>
            <person name="Yao A.I."/>
            <person name="Wu D."/>
            <person name="Madern D."/>
            <person name="Eisen J.A."/>
            <person name="Darling A.E."/>
            <person name="Facciotti M.T."/>
        </authorList>
    </citation>
    <scope>NUCLEOTIDE SEQUENCE [LARGE SCALE GENOMIC DNA]</scope>
    <source>
        <strain evidence="2 3">ATCC BAA-1513</strain>
    </source>
</reference>
<name>M0HIT2_HALEO</name>
<feature type="compositionally biased region" description="Acidic residues" evidence="1">
    <location>
        <begin position="241"/>
        <end position="257"/>
    </location>
</feature>
<dbReference type="EMBL" id="AOLK01000020">
    <property type="protein sequence ID" value="ELZ84455.1"/>
    <property type="molecule type" value="Genomic_DNA"/>
</dbReference>
<sequence>MPISTLPSAKKFEEKGHAEVEFVGFQYVGDQSTKTDHDIRRRVGYSGPPKFQQGQVYFALLPTFLDSDHVANSNMGVHALEARNDFEVIYDAERLAEALLERNYLPPEVFYEGFDRYKRRKVLEKLDLDDAGRVFAKDDEEPYRDQLRAIAGIERDEAADVSQQRADEYVSRFSRSGASEIVKLLRQDADEIDLRTAGLTDMAKYLTRFDPAVVETAVDVVDGEADADDLDRVRAEAADKNEDEDEADSDADSDGEE</sequence>
<accession>M0HIT2</accession>
<organism evidence="2 3">
    <name type="scientific">Haloferax elongans ATCC BAA-1513</name>
    <dbReference type="NCBI Taxonomy" id="1230453"/>
    <lineage>
        <taxon>Archaea</taxon>
        <taxon>Methanobacteriati</taxon>
        <taxon>Methanobacteriota</taxon>
        <taxon>Stenosarchaea group</taxon>
        <taxon>Halobacteria</taxon>
        <taxon>Halobacteriales</taxon>
        <taxon>Haloferacaceae</taxon>
        <taxon>Haloferax</taxon>
    </lineage>
</organism>
<proteinExistence type="predicted"/>